<dbReference type="RefSeq" id="WP_039714184.1">
    <property type="nucleotide sequence ID" value="NZ_JTJC03000003.1"/>
</dbReference>
<reference evidence="1 2" key="1">
    <citation type="journal article" date="2015" name="Genome Announc.">
        <title>Draft Genome Sequence of the Terrestrial Cyanobacterium Scytonema millei VB511283, Isolated from Eastern India.</title>
        <authorList>
            <person name="Sen D."/>
            <person name="Chandrababunaidu M.M."/>
            <person name="Singh D."/>
            <person name="Sanghi N."/>
            <person name="Ghorai A."/>
            <person name="Mishra G.P."/>
            <person name="Madduluri M."/>
            <person name="Adhikary S.P."/>
            <person name="Tripathy S."/>
        </authorList>
    </citation>
    <scope>NUCLEOTIDE SEQUENCE [LARGE SCALE GENOMIC DNA]</scope>
    <source>
        <strain evidence="1 2">VB511283</strain>
    </source>
</reference>
<accession>A0A9X5E5I0</accession>
<dbReference type="Proteomes" id="UP000031532">
    <property type="component" value="Unassembled WGS sequence"/>
</dbReference>
<dbReference type="Pfam" id="PF11209">
    <property type="entry name" value="LmeA"/>
    <property type="match status" value="1"/>
</dbReference>
<sequence>MEFFTILLSGILGLVTPAGLVVDRTAENAVRSQLQHAEQLEVRVDNAPSYQLIHGKVEKVRLAGRGLRLKQQNIRIAALELETDPVDVDPRSLGKQKLKLRRSLHAGVHLLLEQSDLNQALPVLIAQIQEFVIPELGGDRSESSSNYKFVNPRLELLANNRLRFQVQLATEDDDEPLAIVAESGLVVKGGRQIQLVQPKVIVDREAVAQNIVNEIATNLSQELDFRRLEVYGLQVRILQLKVAAQKLDLVTFVRVDPSSTLLQNPSLQNSKL</sequence>
<keyword evidence="2" id="KW-1185">Reference proteome</keyword>
<evidence type="ECO:0000313" key="2">
    <source>
        <dbReference type="Proteomes" id="UP000031532"/>
    </source>
</evidence>
<proteinExistence type="predicted"/>
<dbReference type="OrthoDB" id="570669at2"/>
<gene>
    <name evidence="1" type="ORF">QH73_0012035</name>
</gene>
<name>A0A9X5E5I0_9CYAN</name>
<dbReference type="InterPro" id="IPR021373">
    <property type="entry name" value="DUF2993"/>
</dbReference>
<evidence type="ECO:0000313" key="1">
    <source>
        <dbReference type="EMBL" id="NHC35376.1"/>
    </source>
</evidence>
<comment type="caution">
    <text evidence="1">The sequence shown here is derived from an EMBL/GenBank/DDBJ whole genome shotgun (WGS) entry which is preliminary data.</text>
</comment>
<dbReference type="AlphaFoldDB" id="A0A9X5E5I0"/>
<organism evidence="1 2">
    <name type="scientific">Scytonema millei VB511283</name>
    <dbReference type="NCBI Taxonomy" id="1245923"/>
    <lineage>
        <taxon>Bacteria</taxon>
        <taxon>Bacillati</taxon>
        <taxon>Cyanobacteriota</taxon>
        <taxon>Cyanophyceae</taxon>
        <taxon>Nostocales</taxon>
        <taxon>Scytonemataceae</taxon>
        <taxon>Scytonema</taxon>
    </lineage>
</organism>
<protein>
    <submittedName>
        <fullName evidence="1">DUF2993 domain-containing protein</fullName>
    </submittedName>
</protein>
<dbReference type="EMBL" id="JTJC03000003">
    <property type="protein sequence ID" value="NHC35376.1"/>
    <property type="molecule type" value="Genomic_DNA"/>
</dbReference>